<feature type="domain" description="LHH" evidence="1">
    <location>
        <begin position="1"/>
        <end position="73"/>
    </location>
</feature>
<keyword evidence="2" id="KW-0378">Hydrolase</keyword>
<dbReference type="OrthoDB" id="6448123at2"/>
<reference evidence="3" key="2">
    <citation type="submission" date="2016-12" db="EMBL/GenBank/DDBJ databases">
        <authorList>
            <person name="Song W.-J."/>
            <person name="Kurnit D.M."/>
        </authorList>
    </citation>
    <scope>NUCLEOTIDE SEQUENCE [LARGE SCALE GENOMIC DNA]</scope>
    <source>
        <strain evidence="3">HGB1681</strain>
    </source>
</reference>
<evidence type="ECO:0000313" key="3">
    <source>
        <dbReference type="EMBL" id="SIP74611.1"/>
    </source>
</evidence>
<dbReference type="EC" id="3.1.-.-" evidence="2"/>
<dbReference type="EMBL" id="NIBU01000060">
    <property type="protein sequence ID" value="PHM30272.1"/>
    <property type="molecule type" value="Genomic_DNA"/>
</dbReference>
<evidence type="ECO:0000313" key="5">
    <source>
        <dbReference type="Proteomes" id="UP000224871"/>
    </source>
</evidence>
<organism evidence="3 4">
    <name type="scientific">Xenorhabdus innexi</name>
    <dbReference type="NCBI Taxonomy" id="290109"/>
    <lineage>
        <taxon>Bacteria</taxon>
        <taxon>Pseudomonadati</taxon>
        <taxon>Pseudomonadota</taxon>
        <taxon>Gammaproteobacteria</taxon>
        <taxon>Enterobacterales</taxon>
        <taxon>Morganellaceae</taxon>
        <taxon>Xenorhabdus</taxon>
    </lineage>
</organism>
<reference evidence="4" key="1">
    <citation type="submission" date="2016-12" db="EMBL/GenBank/DDBJ databases">
        <authorList>
            <person name="Gaudriault S."/>
        </authorList>
    </citation>
    <scope>NUCLEOTIDE SEQUENCE [LARGE SCALE GENOMIC DNA]</scope>
    <source>
        <strain evidence="4">HGB1681 (deposited as PTA-6826 in the American Type Culture Collection)</strain>
    </source>
</reference>
<proteinExistence type="predicted"/>
<keyword evidence="5" id="KW-1185">Reference proteome</keyword>
<dbReference type="RefSeq" id="WP_086953985.1">
    <property type="nucleotide sequence ID" value="NZ_CAWNQC010000260.1"/>
</dbReference>
<dbReference type="Proteomes" id="UP000196435">
    <property type="component" value="Unassembled WGS sequence"/>
</dbReference>
<evidence type="ECO:0000259" key="1">
    <source>
        <dbReference type="Pfam" id="PF14411"/>
    </source>
</evidence>
<name>A0A1N6N0H8_9GAMM</name>
<dbReference type="EMBL" id="FTLG01000212">
    <property type="protein sequence ID" value="SIP74611.1"/>
    <property type="molecule type" value="Genomic_DNA"/>
</dbReference>
<dbReference type="AlphaFoldDB" id="A0A1N6N0H8"/>
<dbReference type="Proteomes" id="UP000224871">
    <property type="component" value="Unassembled WGS sequence"/>
</dbReference>
<protein>
    <submittedName>
        <fullName evidence="2">Ribonuclease YobL</fullName>
        <ecNumber evidence="2">3.1.-.-</ecNumber>
    </submittedName>
</protein>
<gene>
    <name evidence="2" type="primary">yobL_1</name>
    <name evidence="2" type="ORF">Xinn_03380</name>
    <name evidence="3" type="ORF">XIS1_680057</name>
</gene>
<evidence type="ECO:0000313" key="4">
    <source>
        <dbReference type="Proteomes" id="UP000196435"/>
    </source>
</evidence>
<dbReference type="InterPro" id="IPR026834">
    <property type="entry name" value="LHH"/>
</dbReference>
<accession>A0A1N6N0H8</accession>
<dbReference type="GO" id="GO:0016787">
    <property type="term" value="F:hydrolase activity"/>
    <property type="evidence" value="ECO:0007669"/>
    <property type="project" value="UniProtKB-KW"/>
</dbReference>
<evidence type="ECO:0000313" key="2">
    <source>
        <dbReference type="EMBL" id="PHM30272.1"/>
    </source>
</evidence>
<dbReference type="Pfam" id="PF14411">
    <property type="entry name" value="LHH"/>
    <property type="match status" value="1"/>
</dbReference>
<sequence length="76" mass="8825">MEKGLAPLDASGNSVNLHHMLQRKDGPITEMTQKFHEDNHSVIHINDNSIPSGINRSEFDKWRSSYWKECAQDFKR</sequence>
<reference evidence="2 5" key="3">
    <citation type="journal article" date="2017" name="Nat. Microbiol.">
        <title>Natural product diversity associated with the nematode symbionts Photorhabdus and Xenorhabdus.</title>
        <authorList>
            <person name="Tobias N.J."/>
            <person name="Wolff H."/>
            <person name="Djahanschiri B."/>
            <person name="Grundmann F."/>
            <person name="Kronenwerth M."/>
            <person name="Shi Y.M."/>
            <person name="Simonyi S."/>
            <person name="Grun P."/>
            <person name="Shapiro-Ilan D."/>
            <person name="Pidot S.J."/>
            <person name="Stinear T.P."/>
            <person name="Ebersberger I."/>
            <person name="Bode H.B."/>
        </authorList>
    </citation>
    <scope>NUCLEOTIDE SEQUENCE [LARGE SCALE GENOMIC DNA]</scope>
    <source>
        <strain evidence="2 5">DSM 16336</strain>
    </source>
</reference>